<evidence type="ECO:0000313" key="3">
    <source>
        <dbReference type="Proteomes" id="UP000320766"/>
    </source>
</evidence>
<dbReference type="InterPro" id="IPR033913">
    <property type="entry name" value="MTH1175_dom"/>
</dbReference>
<dbReference type="PANTHER" id="PTHR42983:SF1">
    <property type="entry name" value="IRON-MOLYBDENUM PROTEIN"/>
    <property type="match status" value="1"/>
</dbReference>
<dbReference type="PANTHER" id="PTHR42983">
    <property type="entry name" value="DINITROGENASE IRON-MOLYBDENUM COFACTOR PROTEIN-RELATED"/>
    <property type="match status" value="1"/>
</dbReference>
<accession>A0A520KWH3</accession>
<proteinExistence type="predicted"/>
<organism evidence="2 3">
    <name type="scientific">Candidatus Methanolliviera hydrocarbonicum</name>
    <dbReference type="NCBI Taxonomy" id="2491085"/>
    <lineage>
        <taxon>Archaea</taxon>
        <taxon>Methanobacteriati</taxon>
        <taxon>Methanobacteriota</taxon>
        <taxon>Candidatus Methanoliparia</taxon>
        <taxon>Candidatus Methanoliparales</taxon>
        <taxon>Candidatus Methanollivieraceae</taxon>
        <taxon>Candidatus Methanolliviera</taxon>
    </lineage>
</organism>
<protein>
    <submittedName>
        <fullName evidence="2">Dinitrogenase iron-molybdenum cofactor biosynthesis protein</fullName>
    </submittedName>
</protein>
<sequence>MKIGVASSGKGGLDDMTSPVFGRCLAFTIVEADGKEIKSSYTVNNSFSGATGGAGIQSAQMLITEGIKVIIAGNYGPNASTVFGQAGVEMVSLQGIPVKDAVMKYLSGEVKGGITQPTGQPMSGRGTGMGRGMGQGMGTGMGRGMGRAGTMPPTQTAGSFVCPNCGCTMPRTKPSMKCPNCGTEMM</sequence>
<dbReference type="EMBL" id="RXIL01000126">
    <property type="protein sequence ID" value="RZN67830.1"/>
    <property type="molecule type" value="Genomic_DNA"/>
</dbReference>
<comment type="caution">
    <text evidence="2">The sequence shown here is derived from an EMBL/GenBank/DDBJ whole genome shotgun (WGS) entry which is preliminary data.</text>
</comment>
<dbReference type="AlphaFoldDB" id="A0A520KWH3"/>
<dbReference type="SUPFAM" id="SSF53146">
    <property type="entry name" value="Nitrogenase accessory factor-like"/>
    <property type="match status" value="1"/>
</dbReference>
<dbReference type="InterPro" id="IPR003731">
    <property type="entry name" value="Di-Nase_FeMo-co_biosynth"/>
</dbReference>
<dbReference type="CDD" id="cd00851">
    <property type="entry name" value="MTH1175"/>
    <property type="match status" value="1"/>
</dbReference>
<dbReference type="InterPro" id="IPR036105">
    <property type="entry name" value="DiNase_FeMo-co_biosyn_sf"/>
</dbReference>
<name>A0A520KWH3_9EURY</name>
<reference evidence="2 3" key="1">
    <citation type="journal article" date="2019" name="Nat. Microbiol.">
        <title>Wide diversity of methane and short-chain alkane metabolisms in uncultured archaea.</title>
        <authorList>
            <person name="Borrel G."/>
            <person name="Adam P.S."/>
            <person name="McKay L.J."/>
            <person name="Chen L.X."/>
            <person name="Sierra-Garcia I.N."/>
            <person name="Sieber C.M."/>
            <person name="Letourneur Q."/>
            <person name="Ghozlane A."/>
            <person name="Andersen G.L."/>
            <person name="Li W.J."/>
            <person name="Hallam S.J."/>
            <person name="Muyzer G."/>
            <person name="de Oliveira V.M."/>
            <person name="Inskeep W.P."/>
            <person name="Banfield J.F."/>
            <person name="Gribaldo S."/>
        </authorList>
    </citation>
    <scope>NUCLEOTIDE SEQUENCE [LARGE SCALE GENOMIC DNA]</scope>
    <source>
        <strain evidence="2">NM1b</strain>
    </source>
</reference>
<gene>
    <name evidence="2" type="ORF">EF807_06955</name>
</gene>
<dbReference type="Pfam" id="PF02579">
    <property type="entry name" value="Nitro_FeMo-Co"/>
    <property type="match status" value="1"/>
</dbReference>
<dbReference type="Proteomes" id="UP000320766">
    <property type="component" value="Unassembled WGS sequence"/>
</dbReference>
<evidence type="ECO:0000259" key="1">
    <source>
        <dbReference type="Pfam" id="PF02579"/>
    </source>
</evidence>
<feature type="domain" description="Dinitrogenase iron-molybdenum cofactor biosynthesis" evidence="1">
    <location>
        <begin position="14"/>
        <end position="106"/>
    </location>
</feature>
<dbReference type="Gene3D" id="3.30.420.130">
    <property type="entry name" value="Dinitrogenase iron-molybdenum cofactor biosynthesis domain"/>
    <property type="match status" value="1"/>
</dbReference>
<evidence type="ECO:0000313" key="2">
    <source>
        <dbReference type="EMBL" id="RZN67830.1"/>
    </source>
</evidence>